<comment type="caution">
    <text evidence="2">The sequence shown here is derived from an EMBL/GenBank/DDBJ whole genome shotgun (WGS) entry which is preliminary data.</text>
</comment>
<dbReference type="Gene3D" id="1.10.3300.10">
    <property type="entry name" value="Jann2411-like domain"/>
    <property type="match status" value="1"/>
</dbReference>
<sequence length="186" mass="20135">MTELEPLIGEPLPLDLVNTRPVGVDLLRTTEQLTRWLHAQADRLPEAPARPTRADLDAVLDVREHISAVSDALLDGRRPPAAALRGLAAAVSAAPAVRRLVWDGGSLAATVVREGDSAARLAAALADAAIDLFADPAVARIRRCAADDCVLLFLPAHPRRQWCAPDRCGNRARVARYYQRHKAAHE</sequence>
<dbReference type="Proteomes" id="UP001519325">
    <property type="component" value="Unassembled WGS sequence"/>
</dbReference>
<reference evidence="2 3" key="1">
    <citation type="submission" date="2021-03" db="EMBL/GenBank/DDBJ databases">
        <title>Sequencing the genomes of 1000 actinobacteria strains.</title>
        <authorList>
            <person name="Klenk H.-P."/>
        </authorList>
    </citation>
    <scope>NUCLEOTIDE SEQUENCE [LARGE SCALE GENOMIC DNA]</scope>
    <source>
        <strain evidence="2 3">DSM 45516</strain>
    </source>
</reference>
<dbReference type="InterPro" id="IPR023286">
    <property type="entry name" value="ABATE_dom_sf"/>
</dbReference>
<dbReference type="InterPro" id="IPR021005">
    <property type="entry name" value="Znf_CGNR"/>
</dbReference>
<dbReference type="RefSeq" id="WP_209892574.1">
    <property type="nucleotide sequence ID" value="NZ_JAGGMR010000001.1"/>
</dbReference>
<feature type="domain" description="Zinc finger CGNR" evidence="1">
    <location>
        <begin position="140"/>
        <end position="181"/>
    </location>
</feature>
<dbReference type="Pfam" id="PF07336">
    <property type="entry name" value="ABATE"/>
    <property type="match status" value="1"/>
</dbReference>
<keyword evidence="3" id="KW-1185">Reference proteome</keyword>
<dbReference type="PANTHER" id="PTHR35525">
    <property type="entry name" value="BLL6575 PROTEIN"/>
    <property type="match status" value="1"/>
</dbReference>
<accession>A0ABS4QI47</accession>
<dbReference type="PANTHER" id="PTHR35525:SF3">
    <property type="entry name" value="BLL6575 PROTEIN"/>
    <property type="match status" value="1"/>
</dbReference>
<evidence type="ECO:0000313" key="2">
    <source>
        <dbReference type="EMBL" id="MBP2191248.1"/>
    </source>
</evidence>
<protein>
    <submittedName>
        <fullName evidence="2">RNA-binding Zn ribbon-like protein</fullName>
    </submittedName>
</protein>
<dbReference type="InterPro" id="IPR010852">
    <property type="entry name" value="ABATE"/>
</dbReference>
<dbReference type="SUPFAM" id="SSF160904">
    <property type="entry name" value="Jann2411-like"/>
    <property type="match status" value="1"/>
</dbReference>
<gene>
    <name evidence="2" type="ORF">BJ987_004149</name>
</gene>
<proteinExistence type="predicted"/>
<organism evidence="2 3">
    <name type="scientific">Nocardia goodfellowii</name>
    <dbReference type="NCBI Taxonomy" id="882446"/>
    <lineage>
        <taxon>Bacteria</taxon>
        <taxon>Bacillati</taxon>
        <taxon>Actinomycetota</taxon>
        <taxon>Actinomycetes</taxon>
        <taxon>Mycobacteriales</taxon>
        <taxon>Nocardiaceae</taxon>
        <taxon>Nocardia</taxon>
    </lineage>
</organism>
<evidence type="ECO:0000259" key="1">
    <source>
        <dbReference type="Pfam" id="PF11706"/>
    </source>
</evidence>
<dbReference type="EMBL" id="JAGGMR010000001">
    <property type="protein sequence ID" value="MBP2191248.1"/>
    <property type="molecule type" value="Genomic_DNA"/>
</dbReference>
<evidence type="ECO:0000313" key="3">
    <source>
        <dbReference type="Proteomes" id="UP001519325"/>
    </source>
</evidence>
<dbReference type="Pfam" id="PF11706">
    <property type="entry name" value="zf-CGNR"/>
    <property type="match status" value="1"/>
</dbReference>
<name>A0ABS4QI47_9NOCA</name>